<feature type="region of interest" description="Disordered" evidence="1">
    <location>
        <begin position="325"/>
        <end position="354"/>
    </location>
</feature>
<dbReference type="OrthoDB" id="1158011at2759"/>
<keyword evidence="2" id="KW-1133">Transmembrane helix</keyword>
<evidence type="ECO:0000313" key="5">
    <source>
        <dbReference type="Proteomes" id="UP000038009"/>
    </source>
</evidence>
<dbReference type="FunFam" id="3.10.110.10:FF:000109">
    <property type="entry name" value="Ubiquitin-conjugating enzyme E2 J2-like"/>
    <property type="match status" value="1"/>
</dbReference>
<evidence type="ECO:0000256" key="2">
    <source>
        <dbReference type="SAM" id="Phobius"/>
    </source>
</evidence>
<feature type="compositionally biased region" description="Low complexity" evidence="1">
    <location>
        <begin position="383"/>
        <end position="397"/>
    </location>
</feature>
<sequence>MSYASSAIKRLSNEYRQLQKPENRVCDYHVAPLEENIFEWHFTLRGPAGHDNSLPYREGLYHGAVIFSRSYPLEPPDIIFFTKNGRFSTNVKICSTISSFHPELWQPTYDVALTMTALKHFMAQEDEIGLGALLQKEVSLDDKVTWAKESWSFSCRTCGRTTRGDWETEMQMYPETALEKIALVPALSPPATATAVEAPSAMEAADSSPHRTEDEKAEREVNTQESSPAASVEQEAAQDQSSAASQSDREGVDTTSSPTREVVSTPPAASAPPPNKTAAERQPSRSTSAHGYLVDSMMDDAALDKFEALNFKFYSRFKKDVLDPVARDQSPPTTPLPSDAGDGREPAMADTGSGASHMSFEALLRAAIQREMQAQAVAEGAAPSSSHPTPPHQLLSPTTASPIVEELPTEELGQEMNGLATPAPPVQPPPPPPRIAENVVFHVYTYTIPIPLWFVDRAISGSFGFVVLILLRRMVWALLLILWGNL</sequence>
<organism evidence="4 5">
    <name type="scientific">Leptomonas seymouri</name>
    <dbReference type="NCBI Taxonomy" id="5684"/>
    <lineage>
        <taxon>Eukaryota</taxon>
        <taxon>Discoba</taxon>
        <taxon>Euglenozoa</taxon>
        <taxon>Kinetoplastea</taxon>
        <taxon>Metakinetoplastina</taxon>
        <taxon>Trypanosomatida</taxon>
        <taxon>Trypanosomatidae</taxon>
        <taxon>Leishmaniinae</taxon>
        <taxon>Leptomonas</taxon>
    </lineage>
</organism>
<dbReference type="Gene3D" id="3.10.110.10">
    <property type="entry name" value="Ubiquitin Conjugating Enzyme"/>
    <property type="match status" value="1"/>
</dbReference>
<protein>
    <submittedName>
        <fullName evidence="4">Putative ubiquitin-conjugating enzyme</fullName>
    </submittedName>
</protein>
<dbReference type="InterPro" id="IPR016135">
    <property type="entry name" value="UBQ-conjugating_enzyme/RWD"/>
</dbReference>
<evidence type="ECO:0000313" key="4">
    <source>
        <dbReference type="EMBL" id="KPI84031.1"/>
    </source>
</evidence>
<dbReference type="SUPFAM" id="SSF54495">
    <property type="entry name" value="UBC-like"/>
    <property type="match status" value="1"/>
</dbReference>
<feature type="region of interest" description="Disordered" evidence="1">
    <location>
        <begin position="374"/>
        <end position="397"/>
    </location>
</feature>
<dbReference type="AlphaFoldDB" id="A0A0N1I1C5"/>
<keyword evidence="2" id="KW-0472">Membrane</keyword>
<dbReference type="PROSITE" id="PS50127">
    <property type="entry name" value="UBC_2"/>
    <property type="match status" value="1"/>
</dbReference>
<gene>
    <name evidence="4" type="ORF">ABL78_6915</name>
</gene>
<keyword evidence="5" id="KW-1185">Reference proteome</keyword>
<dbReference type="OMA" id="TWAKESW"/>
<feature type="compositionally biased region" description="Basic and acidic residues" evidence="1">
    <location>
        <begin position="208"/>
        <end position="222"/>
    </location>
</feature>
<reference evidence="4 5" key="1">
    <citation type="journal article" date="2015" name="PLoS Pathog.">
        <title>Leptomonas seymouri: Adaptations to the Dixenous Life Cycle Analyzed by Genome Sequencing, Transcriptome Profiling and Co-infection with Leishmania donovani.</title>
        <authorList>
            <person name="Kraeva N."/>
            <person name="Butenko A."/>
            <person name="Hlavacova J."/>
            <person name="Kostygov A."/>
            <person name="Myskova J."/>
            <person name="Grybchuk D."/>
            <person name="Lestinova T."/>
            <person name="Votypka J."/>
            <person name="Volf P."/>
            <person name="Opperdoes F."/>
            <person name="Flegontov P."/>
            <person name="Lukes J."/>
            <person name="Yurchenko V."/>
        </authorList>
    </citation>
    <scope>NUCLEOTIDE SEQUENCE [LARGE SCALE GENOMIC DNA]</scope>
    <source>
        <strain evidence="4 5">ATCC 30220</strain>
    </source>
</reference>
<dbReference type="PANTHER" id="PTHR24067">
    <property type="entry name" value="UBIQUITIN-CONJUGATING ENZYME E2"/>
    <property type="match status" value="1"/>
</dbReference>
<dbReference type="EMBL" id="LJSK01000296">
    <property type="protein sequence ID" value="KPI84031.1"/>
    <property type="molecule type" value="Genomic_DNA"/>
</dbReference>
<accession>A0A0N1I1C5</accession>
<feature type="transmembrane region" description="Helical" evidence="2">
    <location>
        <begin position="462"/>
        <end position="483"/>
    </location>
</feature>
<name>A0A0N1I1C5_LEPSE</name>
<feature type="domain" description="UBC core" evidence="3">
    <location>
        <begin position="6"/>
        <end position="166"/>
    </location>
</feature>
<dbReference type="Pfam" id="PF00179">
    <property type="entry name" value="UQ_con"/>
    <property type="match status" value="1"/>
</dbReference>
<evidence type="ECO:0000259" key="3">
    <source>
        <dbReference type="PROSITE" id="PS50127"/>
    </source>
</evidence>
<keyword evidence="2" id="KW-0812">Transmembrane</keyword>
<feature type="compositionally biased region" description="Low complexity" evidence="1">
    <location>
        <begin position="229"/>
        <end position="246"/>
    </location>
</feature>
<dbReference type="SMART" id="SM00212">
    <property type="entry name" value="UBCc"/>
    <property type="match status" value="1"/>
</dbReference>
<proteinExistence type="predicted"/>
<evidence type="ECO:0000256" key="1">
    <source>
        <dbReference type="SAM" id="MobiDB-lite"/>
    </source>
</evidence>
<dbReference type="CDD" id="cd23799">
    <property type="entry name" value="UBCc_UBE2J"/>
    <property type="match status" value="1"/>
</dbReference>
<feature type="region of interest" description="Disordered" evidence="1">
    <location>
        <begin position="192"/>
        <end position="288"/>
    </location>
</feature>
<comment type="caution">
    <text evidence="4">The sequence shown here is derived from an EMBL/GenBank/DDBJ whole genome shotgun (WGS) entry which is preliminary data.</text>
</comment>
<dbReference type="InterPro" id="IPR050113">
    <property type="entry name" value="Ub_conjugating_enzyme"/>
</dbReference>
<dbReference type="InterPro" id="IPR000608">
    <property type="entry name" value="UBC"/>
</dbReference>
<dbReference type="Proteomes" id="UP000038009">
    <property type="component" value="Unassembled WGS sequence"/>
</dbReference>
<dbReference type="VEuPathDB" id="TriTrypDB:Lsey_0296_0030"/>